<dbReference type="InterPro" id="IPR016197">
    <property type="entry name" value="Chromo-like_dom_sf"/>
</dbReference>
<organism evidence="2 3">
    <name type="scientific">Armillaria borealis</name>
    <dbReference type="NCBI Taxonomy" id="47425"/>
    <lineage>
        <taxon>Eukaryota</taxon>
        <taxon>Fungi</taxon>
        <taxon>Dikarya</taxon>
        <taxon>Basidiomycota</taxon>
        <taxon>Agaricomycotina</taxon>
        <taxon>Agaricomycetes</taxon>
        <taxon>Agaricomycetidae</taxon>
        <taxon>Agaricales</taxon>
        <taxon>Marasmiineae</taxon>
        <taxon>Physalacriaceae</taxon>
        <taxon>Armillaria</taxon>
    </lineage>
</organism>
<dbReference type="SUPFAM" id="SSF54160">
    <property type="entry name" value="Chromo domain-like"/>
    <property type="match status" value="1"/>
</dbReference>
<evidence type="ECO:0000313" key="3">
    <source>
        <dbReference type="Proteomes" id="UP001175226"/>
    </source>
</evidence>
<proteinExistence type="predicted"/>
<reference evidence="2" key="1">
    <citation type="submission" date="2023-06" db="EMBL/GenBank/DDBJ databases">
        <authorList>
            <consortium name="Lawrence Berkeley National Laboratory"/>
            <person name="Ahrendt S."/>
            <person name="Sahu N."/>
            <person name="Indic B."/>
            <person name="Wong-Bajracharya J."/>
            <person name="Merenyi Z."/>
            <person name="Ke H.-M."/>
            <person name="Monk M."/>
            <person name="Kocsube S."/>
            <person name="Drula E."/>
            <person name="Lipzen A."/>
            <person name="Balint B."/>
            <person name="Henrissat B."/>
            <person name="Andreopoulos B."/>
            <person name="Martin F.M."/>
            <person name="Harder C.B."/>
            <person name="Rigling D."/>
            <person name="Ford K.L."/>
            <person name="Foster G.D."/>
            <person name="Pangilinan J."/>
            <person name="Papanicolaou A."/>
            <person name="Barry K."/>
            <person name="LaButti K."/>
            <person name="Viragh M."/>
            <person name="Koriabine M."/>
            <person name="Yan M."/>
            <person name="Riley R."/>
            <person name="Champramary S."/>
            <person name="Plett K.L."/>
            <person name="Tsai I.J."/>
            <person name="Slot J."/>
            <person name="Sipos G."/>
            <person name="Plett J."/>
            <person name="Nagy L.G."/>
            <person name="Grigoriev I.V."/>
        </authorList>
    </citation>
    <scope>NUCLEOTIDE SEQUENCE</scope>
    <source>
        <strain evidence="2">FPL87.14</strain>
    </source>
</reference>
<dbReference type="Pfam" id="PF00385">
    <property type="entry name" value="Chromo"/>
    <property type="match status" value="1"/>
</dbReference>
<keyword evidence="3" id="KW-1185">Reference proteome</keyword>
<name>A0AA39JDY9_9AGAR</name>
<protein>
    <recommendedName>
        <fullName evidence="1">Chromo domain-containing protein</fullName>
    </recommendedName>
</protein>
<feature type="domain" description="Chromo" evidence="1">
    <location>
        <begin position="6"/>
        <end position="70"/>
    </location>
</feature>
<evidence type="ECO:0000259" key="1">
    <source>
        <dbReference type="PROSITE" id="PS50013"/>
    </source>
</evidence>
<sequence length="92" mass="11457">MEEDKYHVKYLMGARAQVDNDNNLKWEYLVKWTEYDEEEAIWEPCRNFRMECHLLESFWSMPHHQERASMYLYVVASQEWIDAEKAWYWSQI</sequence>
<dbReference type="PROSITE" id="PS50013">
    <property type="entry name" value="CHROMO_2"/>
    <property type="match status" value="1"/>
</dbReference>
<dbReference type="GO" id="GO:0006338">
    <property type="term" value="P:chromatin remodeling"/>
    <property type="evidence" value="ECO:0007669"/>
    <property type="project" value="UniProtKB-ARBA"/>
</dbReference>
<gene>
    <name evidence="2" type="ORF">EV421DRAFT_1905438</name>
</gene>
<comment type="caution">
    <text evidence="2">The sequence shown here is derived from an EMBL/GenBank/DDBJ whole genome shotgun (WGS) entry which is preliminary data.</text>
</comment>
<dbReference type="InterPro" id="IPR023780">
    <property type="entry name" value="Chromo_domain"/>
</dbReference>
<evidence type="ECO:0000313" key="2">
    <source>
        <dbReference type="EMBL" id="KAK0440292.1"/>
    </source>
</evidence>
<dbReference type="EMBL" id="JAUEPT010000034">
    <property type="protein sequence ID" value="KAK0440292.1"/>
    <property type="molecule type" value="Genomic_DNA"/>
</dbReference>
<dbReference type="Proteomes" id="UP001175226">
    <property type="component" value="Unassembled WGS sequence"/>
</dbReference>
<accession>A0AA39JDY9</accession>
<dbReference type="Gene3D" id="2.40.50.40">
    <property type="match status" value="1"/>
</dbReference>
<dbReference type="InterPro" id="IPR000953">
    <property type="entry name" value="Chromo/chromo_shadow_dom"/>
</dbReference>
<dbReference type="AlphaFoldDB" id="A0AA39JDY9"/>